<protein>
    <submittedName>
        <fullName evidence="1">Uncharacterized protein</fullName>
    </submittedName>
</protein>
<proteinExistence type="predicted"/>
<organism evidence="1 2">
    <name type="scientific">Lacrimispora celerecrescens</name>
    <dbReference type="NCBI Taxonomy" id="29354"/>
    <lineage>
        <taxon>Bacteria</taxon>
        <taxon>Bacillati</taxon>
        <taxon>Bacillota</taxon>
        <taxon>Clostridia</taxon>
        <taxon>Lachnospirales</taxon>
        <taxon>Lachnospiraceae</taxon>
        <taxon>Lacrimispora</taxon>
    </lineage>
</organism>
<comment type="caution">
    <text evidence="1">The sequence shown here is derived from an EMBL/GenBank/DDBJ whole genome shotgun (WGS) entry which is preliminary data.</text>
</comment>
<sequence length="105" mass="12064">MDLHQQLKDLSQKYSFENVHLKKEEQSPYLEVSLQLQEEHIEKFIEKAGQLSSIVESCANMVSIFDDSAPKEALMQTSLRCAGRDTLFIRTTPSMVKILIETLFD</sequence>
<evidence type="ECO:0000313" key="1">
    <source>
        <dbReference type="EMBL" id="KEZ91329.1"/>
    </source>
</evidence>
<dbReference type="RefSeq" id="WP_038277851.1">
    <property type="nucleotide sequence ID" value="NZ_JPME01000005.1"/>
</dbReference>
<dbReference type="EMBL" id="JPME01000005">
    <property type="protein sequence ID" value="KEZ91329.1"/>
    <property type="molecule type" value="Genomic_DNA"/>
</dbReference>
<dbReference type="OrthoDB" id="1908888at2"/>
<dbReference type="AlphaFoldDB" id="A0A084JQU5"/>
<gene>
    <name evidence="1" type="ORF">IO98_03360</name>
</gene>
<evidence type="ECO:0000313" key="2">
    <source>
        <dbReference type="Proteomes" id="UP000028525"/>
    </source>
</evidence>
<reference evidence="1 2" key="1">
    <citation type="submission" date="2014-07" db="EMBL/GenBank/DDBJ databases">
        <title>Draft genome of Clostridium celerecrescens 152B isolated from sediments associated with methane hydrate from Krishna Godavari basin.</title>
        <authorList>
            <person name="Honkalas V.S."/>
            <person name="Dabir A.P."/>
            <person name="Arora P."/>
            <person name="Dhakephalkar P.K."/>
        </authorList>
    </citation>
    <scope>NUCLEOTIDE SEQUENCE [LARGE SCALE GENOMIC DNA]</scope>
    <source>
        <strain evidence="1 2">152B</strain>
    </source>
</reference>
<name>A0A084JQU5_9FIRM</name>
<dbReference type="Proteomes" id="UP000028525">
    <property type="component" value="Unassembled WGS sequence"/>
</dbReference>
<accession>A0A084JQU5</accession>
<keyword evidence="2" id="KW-1185">Reference proteome</keyword>